<protein>
    <submittedName>
        <fullName evidence="1">Uncharacterized protein</fullName>
    </submittedName>
</protein>
<name>A0ACC4ASS7_POPAL</name>
<sequence length="682" mass="76185">MAQVLHINPLRSSTRPESNGTLFLSQSQKQDVKHSWTSLQREFKCNGKFTCFFSGGGREEQAKKALESALGGKKDEFEKWNKEIKRREEAGGGGDSGGGGWFGWGGRFGWSNGDNFWPEAQQTSLAVLGIIAMYLIIAKGDLILAVMVNPLLYALRGTRNGLSFISSKMLRKASPGDHADFAGALKNGVHVEVSAKESPLELGTCFHLFGGNLYLKSSPSSPCNIKGKGYLNIKWKEKFFHVLSVTFKSTLLQIGWTWLAEKDPINYKASYFCAYLPGVMRNQVIQRLKRGFRSLLYQHPIDAARDDPTDLLWFYHLPMETMMNYLGAEDQVRVKTGSWLHRLKGKGPSKQSKIAKGSHEGGKKFKMSGPPRIYSVALIISGAHALKKSEQFNAEILLATTAFLYIIEGHDYLQGAGTSTVDGLLMSLEVGVNSNTRSMGFDEKNKEEVSEAAAATKTPPNEEEHNVDEPKSAGISRKMSESSLYGTDQEEEDDEETNERKIELGPQYTLKEQLEKDKDDESLRRWKEQLLGAVDIEAAGETLEPEVKILSLEIKSAGRPDIVLSVPENGKPKGPWFTLKEGSRYSLQFTFEVKNNIVSGLKYTNTVWKTGIKVDSSKEMIGTFSPQTEPYTHEMPEETTPSGMFARGSYAARSKFVDDDNKCYLEINYTFDIRKDWLPTKN</sequence>
<evidence type="ECO:0000313" key="2">
    <source>
        <dbReference type="Proteomes" id="UP000309997"/>
    </source>
</evidence>
<dbReference type="EMBL" id="RCHU02000016">
    <property type="protein sequence ID" value="KAL3568818.1"/>
    <property type="molecule type" value="Genomic_DNA"/>
</dbReference>
<proteinExistence type="predicted"/>
<keyword evidence="2" id="KW-1185">Reference proteome</keyword>
<comment type="caution">
    <text evidence="1">The sequence shown here is derived from an EMBL/GenBank/DDBJ whole genome shotgun (WGS) entry which is preliminary data.</text>
</comment>
<reference evidence="1 2" key="1">
    <citation type="journal article" date="2024" name="Plant Biotechnol. J.">
        <title>Genome and CRISPR/Cas9 system of a widespread forest tree (Populus alba) in the world.</title>
        <authorList>
            <person name="Liu Y.J."/>
            <person name="Jiang P.F."/>
            <person name="Han X.M."/>
            <person name="Li X.Y."/>
            <person name="Wang H.M."/>
            <person name="Wang Y.J."/>
            <person name="Wang X.X."/>
            <person name="Zeng Q.Y."/>
        </authorList>
    </citation>
    <scope>NUCLEOTIDE SEQUENCE [LARGE SCALE GENOMIC DNA]</scope>
    <source>
        <strain evidence="2">cv. PAL-ZL1</strain>
    </source>
</reference>
<evidence type="ECO:0000313" key="1">
    <source>
        <dbReference type="EMBL" id="KAL3568818.1"/>
    </source>
</evidence>
<dbReference type="Proteomes" id="UP000309997">
    <property type="component" value="Unassembled WGS sequence"/>
</dbReference>
<organism evidence="1 2">
    <name type="scientific">Populus alba</name>
    <name type="common">White poplar</name>
    <dbReference type="NCBI Taxonomy" id="43335"/>
    <lineage>
        <taxon>Eukaryota</taxon>
        <taxon>Viridiplantae</taxon>
        <taxon>Streptophyta</taxon>
        <taxon>Embryophyta</taxon>
        <taxon>Tracheophyta</taxon>
        <taxon>Spermatophyta</taxon>
        <taxon>Magnoliopsida</taxon>
        <taxon>eudicotyledons</taxon>
        <taxon>Gunneridae</taxon>
        <taxon>Pentapetalae</taxon>
        <taxon>rosids</taxon>
        <taxon>fabids</taxon>
        <taxon>Malpighiales</taxon>
        <taxon>Salicaceae</taxon>
        <taxon>Saliceae</taxon>
        <taxon>Populus</taxon>
    </lineage>
</organism>
<gene>
    <name evidence="1" type="ORF">D5086_028708</name>
</gene>
<accession>A0ACC4ASS7</accession>